<organism evidence="16 17">
    <name type="scientific">Clostridium combesii</name>
    <dbReference type="NCBI Taxonomy" id="39481"/>
    <lineage>
        <taxon>Bacteria</taxon>
        <taxon>Bacillati</taxon>
        <taxon>Bacillota</taxon>
        <taxon>Clostridia</taxon>
        <taxon>Eubacteriales</taxon>
        <taxon>Clostridiaceae</taxon>
        <taxon>Clostridium</taxon>
    </lineage>
</organism>
<gene>
    <name evidence="16" type="ORF">CS538_08620</name>
</gene>
<keyword evidence="7 14" id="KW-0812">Transmembrane</keyword>
<evidence type="ECO:0000256" key="8">
    <source>
        <dbReference type="ARBA" id="ARBA00022741"/>
    </source>
</evidence>
<keyword evidence="13 14" id="KW-0472">Membrane</keyword>
<proteinExistence type="predicted"/>
<dbReference type="InterPro" id="IPR029151">
    <property type="entry name" value="Sensor-like_sf"/>
</dbReference>
<name>A0A2G7HHR0_9CLOT</name>
<evidence type="ECO:0000256" key="7">
    <source>
        <dbReference type="ARBA" id="ARBA00022692"/>
    </source>
</evidence>
<keyword evidence="10" id="KW-0067">ATP-binding</keyword>
<evidence type="ECO:0000256" key="4">
    <source>
        <dbReference type="ARBA" id="ARBA00022475"/>
    </source>
</evidence>
<keyword evidence="4" id="KW-1003">Cell membrane</keyword>
<dbReference type="InterPro" id="IPR005467">
    <property type="entry name" value="His_kinase_dom"/>
</dbReference>
<accession>A0A2G7HHR0</accession>
<reference evidence="16 17" key="1">
    <citation type="submission" date="2017-10" db="EMBL/GenBank/DDBJ databases">
        <title>Reclassification of Eubacterium combesii and discrepancies in the nomenclature of botulinum neurotoxin producing clostridia. Request for an Opinion.</title>
        <authorList>
            <person name="Dobritsa A.P."/>
            <person name="Kutumbaka K.K."/>
            <person name="Samadpour M."/>
        </authorList>
    </citation>
    <scope>NUCLEOTIDE SEQUENCE [LARGE SCALE GENOMIC DNA]</scope>
    <source>
        <strain evidence="16 17">DSM 20696</strain>
    </source>
</reference>
<keyword evidence="8" id="KW-0547">Nucleotide-binding</keyword>
<feature type="domain" description="Histidine kinase" evidence="15">
    <location>
        <begin position="340"/>
        <end position="530"/>
    </location>
</feature>
<dbReference type="EC" id="2.7.13.3" evidence="3"/>
<dbReference type="Gene3D" id="3.30.450.20">
    <property type="entry name" value="PAS domain"/>
    <property type="match status" value="2"/>
</dbReference>
<dbReference type="PROSITE" id="PS50109">
    <property type="entry name" value="HIS_KIN"/>
    <property type="match status" value="1"/>
</dbReference>
<keyword evidence="5" id="KW-0597">Phosphoprotein</keyword>
<feature type="transmembrane region" description="Helical" evidence="14">
    <location>
        <begin position="12"/>
        <end position="34"/>
    </location>
</feature>
<dbReference type="Gene3D" id="3.30.565.10">
    <property type="entry name" value="Histidine kinase-like ATPase, C-terminal domain"/>
    <property type="match status" value="1"/>
</dbReference>
<evidence type="ECO:0000313" key="17">
    <source>
        <dbReference type="Proteomes" id="UP000231322"/>
    </source>
</evidence>
<dbReference type="RefSeq" id="WP_099839189.1">
    <property type="nucleotide sequence ID" value="NZ_PEIK01000005.1"/>
</dbReference>
<dbReference type="InterPro" id="IPR033463">
    <property type="entry name" value="sCache_3"/>
</dbReference>
<dbReference type="GO" id="GO:0005886">
    <property type="term" value="C:plasma membrane"/>
    <property type="evidence" value="ECO:0007669"/>
    <property type="project" value="UniProtKB-SubCell"/>
</dbReference>
<evidence type="ECO:0000256" key="6">
    <source>
        <dbReference type="ARBA" id="ARBA00022679"/>
    </source>
</evidence>
<dbReference type="InterPro" id="IPR003594">
    <property type="entry name" value="HATPase_dom"/>
</dbReference>
<dbReference type="PANTHER" id="PTHR43547">
    <property type="entry name" value="TWO-COMPONENT HISTIDINE KINASE"/>
    <property type="match status" value="1"/>
</dbReference>
<dbReference type="Proteomes" id="UP000231322">
    <property type="component" value="Unassembled WGS sequence"/>
</dbReference>
<dbReference type="InterPro" id="IPR016120">
    <property type="entry name" value="Sig_transdc_His_kin_SpoOB"/>
</dbReference>
<dbReference type="InterPro" id="IPR039506">
    <property type="entry name" value="SPOB_a"/>
</dbReference>
<dbReference type="PANTHER" id="PTHR43547:SF10">
    <property type="entry name" value="SENSOR HISTIDINE KINASE DCUS"/>
    <property type="match status" value="1"/>
</dbReference>
<dbReference type="GO" id="GO:0005524">
    <property type="term" value="F:ATP binding"/>
    <property type="evidence" value="ECO:0007669"/>
    <property type="project" value="UniProtKB-KW"/>
</dbReference>
<dbReference type="FunFam" id="1.10.287.130:FF:000011">
    <property type="entry name" value="Sensor histidine kinase DcuS"/>
    <property type="match status" value="1"/>
</dbReference>
<keyword evidence="9 16" id="KW-0418">Kinase</keyword>
<evidence type="ECO:0000256" key="11">
    <source>
        <dbReference type="ARBA" id="ARBA00022989"/>
    </source>
</evidence>
<dbReference type="InterPro" id="IPR036890">
    <property type="entry name" value="HATPase_C_sf"/>
</dbReference>
<dbReference type="SMART" id="SM00387">
    <property type="entry name" value="HATPase_c"/>
    <property type="match status" value="1"/>
</dbReference>
<dbReference type="Pfam" id="PF13426">
    <property type="entry name" value="PAS_9"/>
    <property type="match status" value="1"/>
</dbReference>
<dbReference type="Pfam" id="PF14689">
    <property type="entry name" value="SPOB_a"/>
    <property type="match status" value="1"/>
</dbReference>
<sequence>MRKAMKLQTKITLLIITVVFLSIAIIISFVVSWMTGNIENKAKTNIMNVAEMVAHSTQIVDALEEKDPNGKIGPYINRQLKNLQQIQYIIVADNDGIRYSHPNPKMIKKKFEGGDEYKVVKEGETYISEATGTLGKSMRAFAPIYDRENKREIGFVSVGTLTENIETAKHTAILYIILIGFGGLMAGTIGAILLSNNIKNILLGLEPEEITNLYNEKMGILDTIHEGLVAVDYMGRITLINNSALKILNLQHKVDKDEVIGKNIENIIENTGMINILQTGESEFEREQKINNTTIMTNRIPIMKREKIVGAIASFRDKTEVTRMAEELTGAKKMAWSLRAQNHEFMNKLHTISGLIQLEEYDEALQFISDMAKSRNNISNILSHNIKNPSISALLLSKYNKAEECRVSLKIDENCKLTKLPQHMTSEEIVSIIGNLIENSLDEVKNDGTGLIYIKIVENKNYLNIIVKDNGSGIPVEYREKIYNQGFSTKEAQRGYGMYIVKKIIDETKGTIRLDVDNGVIWNITIPMTRGDKIDSGNDS</sequence>
<evidence type="ECO:0000313" key="16">
    <source>
        <dbReference type="EMBL" id="PIH04648.1"/>
    </source>
</evidence>
<dbReference type="FunFam" id="3.30.450.20:FF:000018">
    <property type="entry name" value="Sensor histidine kinase DcuS"/>
    <property type="match status" value="1"/>
</dbReference>
<dbReference type="GO" id="GO:0000155">
    <property type="term" value="F:phosphorelay sensor kinase activity"/>
    <property type="evidence" value="ECO:0007669"/>
    <property type="project" value="InterPro"/>
</dbReference>
<evidence type="ECO:0000256" key="1">
    <source>
        <dbReference type="ARBA" id="ARBA00000085"/>
    </source>
</evidence>
<evidence type="ECO:0000256" key="12">
    <source>
        <dbReference type="ARBA" id="ARBA00023012"/>
    </source>
</evidence>
<dbReference type="CDD" id="cd18773">
    <property type="entry name" value="PDC1_HK_sensor"/>
    <property type="match status" value="1"/>
</dbReference>
<dbReference type="SUPFAM" id="SSF103190">
    <property type="entry name" value="Sensory domain-like"/>
    <property type="match status" value="1"/>
</dbReference>
<comment type="catalytic activity">
    <reaction evidence="1">
        <text>ATP + protein L-histidine = ADP + protein N-phospho-L-histidine.</text>
        <dbReference type="EC" id="2.7.13.3"/>
    </reaction>
</comment>
<dbReference type="EMBL" id="PEIK01000005">
    <property type="protein sequence ID" value="PIH04648.1"/>
    <property type="molecule type" value="Genomic_DNA"/>
</dbReference>
<evidence type="ECO:0000259" key="15">
    <source>
        <dbReference type="PROSITE" id="PS50109"/>
    </source>
</evidence>
<keyword evidence="11 14" id="KW-1133">Transmembrane helix</keyword>
<dbReference type="Pfam" id="PF02518">
    <property type="entry name" value="HATPase_c"/>
    <property type="match status" value="1"/>
</dbReference>
<evidence type="ECO:0000256" key="9">
    <source>
        <dbReference type="ARBA" id="ARBA00022777"/>
    </source>
</evidence>
<keyword evidence="17" id="KW-1185">Reference proteome</keyword>
<evidence type="ECO:0000256" key="2">
    <source>
        <dbReference type="ARBA" id="ARBA00004651"/>
    </source>
</evidence>
<dbReference type="SUPFAM" id="SSF55890">
    <property type="entry name" value="Sporulation response regulatory protein Spo0B"/>
    <property type="match status" value="1"/>
</dbReference>
<keyword evidence="12" id="KW-0902">Two-component regulatory system</keyword>
<dbReference type="Pfam" id="PF17203">
    <property type="entry name" value="sCache_3_2"/>
    <property type="match status" value="1"/>
</dbReference>
<protein>
    <recommendedName>
        <fullName evidence="3">histidine kinase</fullName>
        <ecNumber evidence="3">2.7.13.3</ecNumber>
    </recommendedName>
</protein>
<dbReference type="SUPFAM" id="SSF55874">
    <property type="entry name" value="ATPase domain of HSP90 chaperone/DNA topoisomerase II/histidine kinase"/>
    <property type="match status" value="1"/>
</dbReference>
<keyword evidence="6" id="KW-0808">Transferase</keyword>
<evidence type="ECO:0000256" key="10">
    <source>
        <dbReference type="ARBA" id="ARBA00022840"/>
    </source>
</evidence>
<evidence type="ECO:0000256" key="5">
    <source>
        <dbReference type="ARBA" id="ARBA00022553"/>
    </source>
</evidence>
<evidence type="ECO:0000256" key="14">
    <source>
        <dbReference type="SAM" id="Phobius"/>
    </source>
</evidence>
<evidence type="ECO:0000256" key="13">
    <source>
        <dbReference type="ARBA" id="ARBA00023136"/>
    </source>
</evidence>
<dbReference type="InterPro" id="IPR035965">
    <property type="entry name" value="PAS-like_dom_sf"/>
</dbReference>
<evidence type="ECO:0000256" key="3">
    <source>
        <dbReference type="ARBA" id="ARBA00012438"/>
    </source>
</evidence>
<comment type="subcellular location">
    <subcellularLocation>
        <location evidence="2">Cell membrane</location>
        <topology evidence="2">Multi-pass membrane protein</topology>
    </subcellularLocation>
</comment>
<dbReference type="SUPFAM" id="SSF55785">
    <property type="entry name" value="PYP-like sensor domain (PAS domain)"/>
    <property type="match status" value="1"/>
</dbReference>
<comment type="caution">
    <text evidence="16">The sequence shown here is derived from an EMBL/GenBank/DDBJ whole genome shotgun (WGS) entry which is preliminary data.</text>
</comment>
<dbReference type="InterPro" id="IPR000014">
    <property type="entry name" value="PAS"/>
</dbReference>
<dbReference type="Gene3D" id="1.10.287.130">
    <property type="match status" value="1"/>
</dbReference>
<feature type="transmembrane region" description="Helical" evidence="14">
    <location>
        <begin position="172"/>
        <end position="194"/>
    </location>
</feature>
<dbReference type="AlphaFoldDB" id="A0A2G7HHR0"/>